<name>A0A9P7FN36_9AGAR</name>
<evidence type="ECO:0000256" key="1">
    <source>
        <dbReference type="SAM" id="MobiDB-lite"/>
    </source>
</evidence>
<dbReference type="EMBL" id="JABCKI010006234">
    <property type="protein sequence ID" value="KAG5634913.1"/>
    <property type="molecule type" value="Genomic_DNA"/>
</dbReference>
<comment type="caution">
    <text evidence="2">The sequence shown here is derived from an EMBL/GenBank/DDBJ whole genome shotgun (WGS) entry which is preliminary data.</text>
</comment>
<gene>
    <name evidence="2" type="ORF">H0H81_000346</name>
</gene>
<sequence length="233" mass="25923">MAQTPGLQKSPFYKNQLSSKVPPTVPSTKYPKSQTCLSQETHHDALVSGKVEIPVSTLVAALKHYGVNTHEIFGATEAESSAIATDAELEKFWVAIKKVNVQPSSLLLENTEGVQPAAAATVIAAIALAIQIAQTLWNIFRGWDEVRSQWTQDLVLISFQSNPHFNYVVVHTEHRIDFNGVRGVDWLVERYNYNLRIGSIPYDLYVFRSGKFSLLGQGGFENARTGIYQLLCE</sequence>
<dbReference type="OrthoDB" id="3685327at2759"/>
<organism evidence="2 3">
    <name type="scientific">Sphagnurus paluster</name>
    <dbReference type="NCBI Taxonomy" id="117069"/>
    <lineage>
        <taxon>Eukaryota</taxon>
        <taxon>Fungi</taxon>
        <taxon>Dikarya</taxon>
        <taxon>Basidiomycota</taxon>
        <taxon>Agaricomycotina</taxon>
        <taxon>Agaricomycetes</taxon>
        <taxon>Agaricomycetidae</taxon>
        <taxon>Agaricales</taxon>
        <taxon>Tricholomatineae</taxon>
        <taxon>Lyophyllaceae</taxon>
        <taxon>Sphagnurus</taxon>
    </lineage>
</organism>
<dbReference type="AlphaFoldDB" id="A0A9P7FN36"/>
<evidence type="ECO:0000313" key="3">
    <source>
        <dbReference type="Proteomes" id="UP000717328"/>
    </source>
</evidence>
<proteinExistence type="predicted"/>
<accession>A0A9P7FN36</accession>
<keyword evidence="3" id="KW-1185">Reference proteome</keyword>
<protein>
    <submittedName>
        <fullName evidence="2">Uncharacterized protein</fullName>
    </submittedName>
</protein>
<evidence type="ECO:0000313" key="2">
    <source>
        <dbReference type="EMBL" id="KAG5634913.1"/>
    </source>
</evidence>
<reference evidence="2" key="1">
    <citation type="submission" date="2021-02" db="EMBL/GenBank/DDBJ databases">
        <authorList>
            <person name="Nieuwenhuis M."/>
            <person name="Van De Peppel L.J.J."/>
        </authorList>
    </citation>
    <scope>NUCLEOTIDE SEQUENCE</scope>
    <source>
        <strain evidence="2">D49</strain>
    </source>
</reference>
<dbReference type="Proteomes" id="UP000717328">
    <property type="component" value="Unassembled WGS sequence"/>
</dbReference>
<reference evidence="2" key="2">
    <citation type="submission" date="2021-10" db="EMBL/GenBank/DDBJ databases">
        <title>Phylogenomics reveals ancestral predisposition of the termite-cultivated fungus Termitomyces towards a domesticated lifestyle.</title>
        <authorList>
            <person name="Auxier B."/>
            <person name="Grum-Grzhimaylo A."/>
            <person name="Cardenas M.E."/>
            <person name="Lodge J.D."/>
            <person name="Laessoe T."/>
            <person name="Pedersen O."/>
            <person name="Smith M.E."/>
            <person name="Kuyper T.W."/>
            <person name="Franco-Molano E.A."/>
            <person name="Baroni T.J."/>
            <person name="Aanen D.K."/>
        </authorList>
    </citation>
    <scope>NUCLEOTIDE SEQUENCE</scope>
    <source>
        <strain evidence="2">D49</strain>
    </source>
</reference>
<feature type="region of interest" description="Disordered" evidence="1">
    <location>
        <begin position="1"/>
        <end position="32"/>
    </location>
</feature>